<feature type="transmembrane region" description="Helical" evidence="6">
    <location>
        <begin position="12"/>
        <end position="33"/>
    </location>
</feature>
<gene>
    <name evidence="7" type="ORF">K402DRAFT_361883</name>
</gene>
<dbReference type="OrthoDB" id="262547at2759"/>
<sequence>MPLDNDTRGWIMSALSGTACIIGASIICVDIIIRQFPGRKNFRIEDSNAFLSSSLSLSCGVMLYSSLYNMLSSATTSLREGGFTTQQAAWLRIGCFLGGALAIQVVSRVAHHFIPHHVVDCDHDHGEEEEPELDPQPQDIGYVGMTQADKNSLQRPSAAKYRASSWFAGLSTQNKPEPEFSPRYGYVQAPGNDDDEEEENSLTRMKSLPVQWSNKVSQLVAKPTRRVCDKNGQCYGYSEPCGQECFKIVQARANQRSGSLPLRQPLQPRSVTTPRLGSLAAEQQPLIQQTVEEELPTIQEQNGYGSCSDSSTLINGHSRTSQTPKEPEETHSHHHDHDHDHHSHHGHHHDEEMGANHHHHVPENAFLSVGLQTSLAIALHKLPEGFITYATNHANPKLGFAVFLALFIHNITEGFAMALPLYLALKSRWKAMFWSSILGGASQPLGAGIAALWFKVAGNGSSAPGEGVYGIMFCLISGIMASVGLQLFLQSSEMTHNRNLCMLFTFGGMGILGISSALTA</sequence>
<dbReference type="Pfam" id="PF02535">
    <property type="entry name" value="Zip"/>
    <property type="match status" value="1"/>
</dbReference>
<feature type="transmembrane region" description="Helical" evidence="6">
    <location>
        <begin position="437"/>
        <end position="456"/>
    </location>
</feature>
<dbReference type="AlphaFoldDB" id="A0A6G1GQ88"/>
<comment type="subcellular location">
    <subcellularLocation>
        <location evidence="1">Membrane</location>
        <topology evidence="1">Multi-pass membrane protein</topology>
    </subcellularLocation>
</comment>
<protein>
    <submittedName>
        <fullName evidence="7">Zinc/iron permease</fullName>
    </submittedName>
</protein>
<evidence type="ECO:0000256" key="4">
    <source>
        <dbReference type="ARBA" id="ARBA00023136"/>
    </source>
</evidence>
<evidence type="ECO:0000256" key="6">
    <source>
        <dbReference type="SAM" id="Phobius"/>
    </source>
</evidence>
<dbReference type="GO" id="GO:0016020">
    <property type="term" value="C:membrane"/>
    <property type="evidence" value="ECO:0007669"/>
    <property type="project" value="UniProtKB-SubCell"/>
</dbReference>
<proteinExistence type="predicted"/>
<evidence type="ECO:0000256" key="2">
    <source>
        <dbReference type="ARBA" id="ARBA00022692"/>
    </source>
</evidence>
<dbReference type="EMBL" id="ML977178">
    <property type="protein sequence ID" value="KAF1983105.1"/>
    <property type="molecule type" value="Genomic_DNA"/>
</dbReference>
<dbReference type="PANTHER" id="PTHR11040:SF210">
    <property type="entry name" value="ZINC-REGULATED TRANSPORTER 3"/>
    <property type="match status" value="1"/>
</dbReference>
<accession>A0A6G1GQ88</accession>
<dbReference type="Proteomes" id="UP000800041">
    <property type="component" value="Unassembled WGS sequence"/>
</dbReference>
<dbReference type="PANTHER" id="PTHR11040">
    <property type="entry name" value="ZINC/IRON TRANSPORTER"/>
    <property type="match status" value="1"/>
</dbReference>
<evidence type="ECO:0000256" key="5">
    <source>
        <dbReference type="SAM" id="MobiDB-lite"/>
    </source>
</evidence>
<evidence type="ECO:0000313" key="7">
    <source>
        <dbReference type="EMBL" id="KAF1983105.1"/>
    </source>
</evidence>
<keyword evidence="2 6" id="KW-0812">Transmembrane</keyword>
<feature type="transmembrane region" description="Helical" evidence="6">
    <location>
        <begin position="468"/>
        <end position="488"/>
    </location>
</feature>
<feature type="compositionally biased region" description="Basic and acidic residues" evidence="5">
    <location>
        <begin position="325"/>
        <end position="341"/>
    </location>
</feature>
<organism evidence="7 8">
    <name type="scientific">Aulographum hederae CBS 113979</name>
    <dbReference type="NCBI Taxonomy" id="1176131"/>
    <lineage>
        <taxon>Eukaryota</taxon>
        <taxon>Fungi</taxon>
        <taxon>Dikarya</taxon>
        <taxon>Ascomycota</taxon>
        <taxon>Pezizomycotina</taxon>
        <taxon>Dothideomycetes</taxon>
        <taxon>Pleosporomycetidae</taxon>
        <taxon>Aulographales</taxon>
        <taxon>Aulographaceae</taxon>
    </lineage>
</organism>
<name>A0A6G1GQ88_9PEZI</name>
<reference evidence="7" key="1">
    <citation type="journal article" date="2020" name="Stud. Mycol.">
        <title>101 Dothideomycetes genomes: a test case for predicting lifestyles and emergence of pathogens.</title>
        <authorList>
            <person name="Haridas S."/>
            <person name="Albert R."/>
            <person name="Binder M."/>
            <person name="Bloem J."/>
            <person name="Labutti K."/>
            <person name="Salamov A."/>
            <person name="Andreopoulos B."/>
            <person name="Baker S."/>
            <person name="Barry K."/>
            <person name="Bills G."/>
            <person name="Bluhm B."/>
            <person name="Cannon C."/>
            <person name="Castanera R."/>
            <person name="Culley D."/>
            <person name="Daum C."/>
            <person name="Ezra D."/>
            <person name="Gonzalez J."/>
            <person name="Henrissat B."/>
            <person name="Kuo A."/>
            <person name="Liang C."/>
            <person name="Lipzen A."/>
            <person name="Lutzoni F."/>
            <person name="Magnuson J."/>
            <person name="Mondo S."/>
            <person name="Nolan M."/>
            <person name="Ohm R."/>
            <person name="Pangilinan J."/>
            <person name="Park H.-J."/>
            <person name="Ramirez L."/>
            <person name="Alfaro M."/>
            <person name="Sun H."/>
            <person name="Tritt A."/>
            <person name="Yoshinaga Y."/>
            <person name="Zwiers L.-H."/>
            <person name="Turgeon B."/>
            <person name="Goodwin S."/>
            <person name="Spatafora J."/>
            <person name="Crous P."/>
            <person name="Grigoriev I."/>
        </authorList>
    </citation>
    <scope>NUCLEOTIDE SEQUENCE</scope>
    <source>
        <strain evidence="7">CBS 113979</strain>
    </source>
</reference>
<keyword evidence="3 6" id="KW-1133">Transmembrane helix</keyword>
<feature type="transmembrane region" description="Helical" evidence="6">
    <location>
        <begin position="398"/>
        <end position="425"/>
    </location>
</feature>
<feature type="region of interest" description="Disordered" evidence="5">
    <location>
        <begin position="300"/>
        <end position="356"/>
    </location>
</feature>
<keyword evidence="4 6" id="KW-0472">Membrane</keyword>
<feature type="compositionally biased region" description="Polar residues" evidence="5">
    <location>
        <begin position="300"/>
        <end position="324"/>
    </location>
</feature>
<evidence type="ECO:0000313" key="8">
    <source>
        <dbReference type="Proteomes" id="UP000800041"/>
    </source>
</evidence>
<feature type="transmembrane region" description="Helical" evidence="6">
    <location>
        <begin position="54"/>
        <end position="71"/>
    </location>
</feature>
<feature type="transmembrane region" description="Helical" evidence="6">
    <location>
        <begin position="500"/>
        <end position="518"/>
    </location>
</feature>
<keyword evidence="8" id="KW-1185">Reference proteome</keyword>
<dbReference type="InterPro" id="IPR003689">
    <property type="entry name" value="ZIP"/>
</dbReference>
<evidence type="ECO:0000256" key="3">
    <source>
        <dbReference type="ARBA" id="ARBA00022989"/>
    </source>
</evidence>
<evidence type="ECO:0000256" key="1">
    <source>
        <dbReference type="ARBA" id="ARBA00004141"/>
    </source>
</evidence>
<dbReference type="GO" id="GO:0005385">
    <property type="term" value="F:zinc ion transmembrane transporter activity"/>
    <property type="evidence" value="ECO:0007669"/>
    <property type="project" value="TreeGrafter"/>
</dbReference>